<gene>
    <name evidence="1" type="ORF">S01H4_61556</name>
</gene>
<dbReference type="AlphaFoldDB" id="X1ET58"/>
<feature type="non-terminal residue" evidence="1">
    <location>
        <position position="1"/>
    </location>
</feature>
<comment type="caution">
    <text evidence="1">The sequence shown here is derived from an EMBL/GenBank/DDBJ whole genome shotgun (WGS) entry which is preliminary data.</text>
</comment>
<organism evidence="1">
    <name type="scientific">marine sediment metagenome</name>
    <dbReference type="NCBI Taxonomy" id="412755"/>
    <lineage>
        <taxon>unclassified sequences</taxon>
        <taxon>metagenomes</taxon>
        <taxon>ecological metagenomes</taxon>
    </lineage>
</organism>
<reference evidence="1" key="1">
    <citation type="journal article" date="2014" name="Front. Microbiol.">
        <title>High frequency of phylogenetically diverse reductive dehalogenase-homologous genes in deep subseafloor sedimentary metagenomes.</title>
        <authorList>
            <person name="Kawai M."/>
            <person name="Futagami T."/>
            <person name="Toyoda A."/>
            <person name="Takaki Y."/>
            <person name="Nishi S."/>
            <person name="Hori S."/>
            <person name="Arai W."/>
            <person name="Tsubouchi T."/>
            <person name="Morono Y."/>
            <person name="Uchiyama I."/>
            <person name="Ito T."/>
            <person name="Fujiyama A."/>
            <person name="Inagaki F."/>
            <person name="Takami H."/>
        </authorList>
    </citation>
    <scope>NUCLEOTIDE SEQUENCE</scope>
    <source>
        <strain evidence="1">Expedition CK06-06</strain>
    </source>
</reference>
<sequence length="74" mass="8687">FILGEQELVGTGQFCMLAKRRVFDHFRFRWNPPKQKVGSELTFWKDAWLLGYTCRIDGRVLCGHLPEYPLDELG</sequence>
<accession>X1ET58</accession>
<evidence type="ECO:0000313" key="1">
    <source>
        <dbReference type="EMBL" id="GAH11828.1"/>
    </source>
</evidence>
<dbReference type="EMBL" id="BART01036521">
    <property type="protein sequence ID" value="GAH11828.1"/>
    <property type="molecule type" value="Genomic_DNA"/>
</dbReference>
<proteinExistence type="predicted"/>
<protein>
    <submittedName>
        <fullName evidence="1">Uncharacterized protein</fullName>
    </submittedName>
</protein>
<name>X1ET58_9ZZZZ</name>